<evidence type="ECO:0000313" key="13">
    <source>
        <dbReference type="EMBL" id="EGD79259.1"/>
    </source>
</evidence>
<dbReference type="RefSeq" id="XP_004989344.1">
    <property type="nucleotide sequence ID" value="XM_004989287.1"/>
</dbReference>
<dbReference type="PIRSF" id="PIRSF009404">
    <property type="entry name" value="Transcription_factor_DP"/>
    <property type="match status" value="1"/>
</dbReference>
<evidence type="ECO:0008006" key="15">
    <source>
        <dbReference type="Google" id="ProtNLM"/>
    </source>
</evidence>
<protein>
    <recommendedName>
        <fullName evidence="15">Transcription factor Dp-1</fullName>
    </recommendedName>
</protein>
<dbReference type="Gene3D" id="1.10.10.10">
    <property type="entry name" value="Winged helix-like DNA-binding domain superfamily/Winged helix DNA-binding domain"/>
    <property type="match status" value="1"/>
</dbReference>
<keyword evidence="6 7" id="KW-0539">Nucleus</keyword>
<keyword evidence="9" id="KW-0175">Coiled coil</keyword>
<dbReference type="KEGG" id="sre:PTSG_09983"/>
<dbReference type="SMART" id="SM01372">
    <property type="entry name" value="E2F_TDP"/>
    <property type="match status" value="1"/>
</dbReference>
<accession>F2UNQ4</accession>
<dbReference type="InterPro" id="IPR038168">
    <property type="entry name" value="TF_DP_C_sf"/>
</dbReference>
<dbReference type="InterPro" id="IPR014889">
    <property type="entry name" value="Transc_factor_DP_C"/>
</dbReference>
<dbReference type="GO" id="GO:0000981">
    <property type="term" value="F:DNA-binding transcription factor activity, RNA polymerase II-specific"/>
    <property type="evidence" value="ECO:0007669"/>
    <property type="project" value="TreeGrafter"/>
</dbReference>
<dbReference type="CDD" id="cd14458">
    <property type="entry name" value="DP_DD"/>
    <property type="match status" value="1"/>
</dbReference>
<name>F2UNQ4_SALR5</name>
<feature type="coiled-coil region" evidence="9">
    <location>
        <begin position="116"/>
        <end position="143"/>
    </location>
</feature>
<evidence type="ECO:0000256" key="6">
    <source>
        <dbReference type="ARBA" id="ARBA00023242"/>
    </source>
</evidence>
<keyword evidence="4 7" id="KW-0238">DNA-binding</keyword>
<evidence type="ECO:0000256" key="2">
    <source>
        <dbReference type="ARBA" id="ARBA00010940"/>
    </source>
</evidence>
<dbReference type="FunFam" id="1.10.10.10:FF:000047">
    <property type="entry name" value="Transcription factor"/>
    <property type="match status" value="1"/>
</dbReference>
<comment type="subcellular location">
    <subcellularLocation>
        <location evidence="1 7 8">Nucleus</location>
    </subcellularLocation>
</comment>
<dbReference type="EMBL" id="GL832984">
    <property type="protein sequence ID" value="EGD79259.1"/>
    <property type="molecule type" value="Genomic_DNA"/>
</dbReference>
<feature type="compositionally biased region" description="Low complexity" evidence="10">
    <location>
        <begin position="295"/>
        <end position="320"/>
    </location>
</feature>
<proteinExistence type="inferred from homology"/>
<evidence type="ECO:0000259" key="11">
    <source>
        <dbReference type="SMART" id="SM01138"/>
    </source>
</evidence>
<dbReference type="GO" id="GO:0005634">
    <property type="term" value="C:nucleus"/>
    <property type="evidence" value="ECO:0007669"/>
    <property type="project" value="UniProtKB-SubCell"/>
</dbReference>
<reference evidence="13" key="1">
    <citation type="submission" date="2009-08" db="EMBL/GenBank/DDBJ databases">
        <title>Annotation of Salpingoeca rosetta.</title>
        <authorList>
            <consortium name="The Broad Institute Genome Sequencing Platform"/>
            <person name="Russ C."/>
            <person name="Cuomo C."/>
            <person name="Burger G."/>
            <person name="Gray M.W."/>
            <person name="Holland P.W.H."/>
            <person name="King N."/>
            <person name="Lang F.B.F."/>
            <person name="Roger A.J."/>
            <person name="Ruiz-Trillo I."/>
            <person name="Young S.K."/>
            <person name="Zeng Q."/>
            <person name="Gargeya S."/>
            <person name="Alvarado L."/>
            <person name="Berlin A."/>
            <person name="Chapman S.B."/>
            <person name="Chen Z."/>
            <person name="Freedman E."/>
            <person name="Gellesch M."/>
            <person name="Goldberg J."/>
            <person name="Griggs A."/>
            <person name="Gujja S."/>
            <person name="Heilman E."/>
            <person name="Heiman D."/>
            <person name="Howarth C."/>
            <person name="Mehta T."/>
            <person name="Neiman D."/>
            <person name="Pearson M."/>
            <person name="Roberts A."/>
            <person name="Saif S."/>
            <person name="Shea T."/>
            <person name="Shenoy N."/>
            <person name="Sisk P."/>
            <person name="Stolte C."/>
            <person name="Sykes S."/>
            <person name="White J."/>
            <person name="Yandava C."/>
            <person name="Haas B."/>
            <person name="Nusbaum C."/>
            <person name="Birren B."/>
        </authorList>
    </citation>
    <scope>NUCLEOTIDE SEQUENCE [LARGE SCALE GENOMIC DNA]</scope>
    <source>
        <strain evidence="13">ATCC 50818</strain>
    </source>
</reference>
<feature type="compositionally biased region" description="Acidic residues" evidence="10">
    <location>
        <begin position="329"/>
        <end position="345"/>
    </location>
</feature>
<sequence length="359" mass="39351">MVCDAVLCYGDCCRPTKRRKSKVQDSLRHRGLKHFSTCVCQKVQEKGVTTYNEVADELVREQQSQAMADGDTTSEPKNIRRRVYDALNVLMALNIISKERKEIKWIGLPTNSEQEYKQYEELKAKKLESIRRANEQLNDLILQQIAFKNLIKRNEQREQEQPGGVGDASKVQLPFIVVNTSKDAVVDCFMSHDRTEYLFKFNTPFEIHDDVDILKRMGLAFGIEEGTCTDEEVEEAKKMIPTALAPFLEDMVKKARIRAQARGTAGNGADAATASATGAGAATGSALGGDGMASGGMDMEGLGSQAGQSQSQSQVSMTSSAPGTQHEVADDDDDDDDDGGDGDGDFEPKSRAARSLRLP</sequence>
<dbReference type="GO" id="GO:0051726">
    <property type="term" value="P:regulation of cell cycle"/>
    <property type="evidence" value="ECO:0007669"/>
    <property type="project" value="InterPro"/>
</dbReference>
<evidence type="ECO:0000256" key="7">
    <source>
        <dbReference type="PIRNR" id="PIRNR009404"/>
    </source>
</evidence>
<dbReference type="GO" id="GO:0000977">
    <property type="term" value="F:RNA polymerase II transcription regulatory region sequence-specific DNA binding"/>
    <property type="evidence" value="ECO:0007669"/>
    <property type="project" value="TreeGrafter"/>
</dbReference>
<dbReference type="eggNOG" id="KOG2829">
    <property type="taxonomic scope" value="Eukaryota"/>
</dbReference>
<dbReference type="FunFam" id="1.20.140.80:FF:000001">
    <property type="entry name" value="Transcription factor"/>
    <property type="match status" value="1"/>
</dbReference>
<comment type="similarity">
    <text evidence="2 7 8">Belongs to the E2F/DP family.</text>
</comment>
<dbReference type="InterPro" id="IPR015648">
    <property type="entry name" value="Transcrpt_fac_DP"/>
</dbReference>
<dbReference type="AlphaFoldDB" id="F2UNQ4"/>
<keyword evidence="5 7" id="KW-0804">Transcription</keyword>
<dbReference type="OMA" id="SHDRTEY"/>
<evidence type="ECO:0000256" key="5">
    <source>
        <dbReference type="ARBA" id="ARBA00023163"/>
    </source>
</evidence>
<keyword evidence="14" id="KW-1185">Reference proteome</keyword>
<dbReference type="InterPro" id="IPR036390">
    <property type="entry name" value="WH_DNA-bd_sf"/>
</dbReference>
<dbReference type="Pfam" id="PF08781">
    <property type="entry name" value="DP"/>
    <property type="match status" value="1"/>
</dbReference>
<dbReference type="SMART" id="SM01138">
    <property type="entry name" value="DP"/>
    <property type="match status" value="1"/>
</dbReference>
<feature type="domain" description="Transcription factor DP C-terminal" evidence="11">
    <location>
        <begin position="114"/>
        <end position="259"/>
    </location>
</feature>
<feature type="region of interest" description="Disordered" evidence="10">
    <location>
        <begin position="290"/>
        <end position="359"/>
    </location>
</feature>
<organism evidence="14">
    <name type="scientific">Salpingoeca rosetta (strain ATCC 50818 / BSB-021)</name>
    <dbReference type="NCBI Taxonomy" id="946362"/>
    <lineage>
        <taxon>Eukaryota</taxon>
        <taxon>Choanoflagellata</taxon>
        <taxon>Craspedida</taxon>
        <taxon>Salpingoecidae</taxon>
        <taxon>Salpingoeca</taxon>
    </lineage>
</organism>
<dbReference type="STRING" id="946362.F2UNQ4"/>
<feature type="region of interest" description="Disordered" evidence="10">
    <location>
        <begin position="262"/>
        <end position="281"/>
    </location>
</feature>
<feature type="domain" description="E2F/DP family winged-helix DNA-binding" evidence="12">
    <location>
        <begin position="27"/>
        <end position="107"/>
    </location>
</feature>
<dbReference type="OrthoDB" id="552115at2759"/>
<gene>
    <name evidence="13" type="ORF">PTSG_09983</name>
</gene>
<dbReference type="GO" id="GO:0005667">
    <property type="term" value="C:transcription regulator complex"/>
    <property type="evidence" value="ECO:0007669"/>
    <property type="project" value="InterPro"/>
</dbReference>
<evidence type="ECO:0000256" key="9">
    <source>
        <dbReference type="SAM" id="Coils"/>
    </source>
</evidence>
<dbReference type="GeneID" id="16069888"/>
<evidence type="ECO:0000256" key="8">
    <source>
        <dbReference type="RuleBase" id="RU003796"/>
    </source>
</evidence>
<dbReference type="PANTHER" id="PTHR12548">
    <property type="entry name" value="TRANSCRIPTION FACTOR DP"/>
    <property type="match status" value="1"/>
</dbReference>
<dbReference type="Gene3D" id="1.20.140.80">
    <property type="entry name" value="Transcription factor DP"/>
    <property type="match status" value="1"/>
</dbReference>
<dbReference type="InterPro" id="IPR037241">
    <property type="entry name" value="E2F-DP_heterodim"/>
</dbReference>
<dbReference type="FunCoup" id="F2UNQ4">
    <property type="interactions" value="1732"/>
</dbReference>
<dbReference type="Proteomes" id="UP000007799">
    <property type="component" value="Unassembled WGS sequence"/>
</dbReference>
<dbReference type="Pfam" id="PF02319">
    <property type="entry name" value="WHD_E2F_TDP"/>
    <property type="match status" value="1"/>
</dbReference>
<dbReference type="InterPro" id="IPR036388">
    <property type="entry name" value="WH-like_DNA-bd_sf"/>
</dbReference>
<evidence type="ECO:0000313" key="14">
    <source>
        <dbReference type="Proteomes" id="UP000007799"/>
    </source>
</evidence>
<evidence type="ECO:0000256" key="4">
    <source>
        <dbReference type="ARBA" id="ARBA00023125"/>
    </source>
</evidence>
<dbReference type="InParanoid" id="F2UNQ4"/>
<keyword evidence="3 7" id="KW-0805">Transcription regulation</keyword>
<evidence type="ECO:0000256" key="3">
    <source>
        <dbReference type="ARBA" id="ARBA00023015"/>
    </source>
</evidence>
<evidence type="ECO:0000256" key="10">
    <source>
        <dbReference type="SAM" id="MobiDB-lite"/>
    </source>
</evidence>
<dbReference type="SUPFAM" id="SSF144074">
    <property type="entry name" value="E2F-DP heterodimerization region"/>
    <property type="match status" value="1"/>
</dbReference>
<evidence type="ECO:0000259" key="12">
    <source>
        <dbReference type="SMART" id="SM01372"/>
    </source>
</evidence>
<evidence type="ECO:0000256" key="1">
    <source>
        <dbReference type="ARBA" id="ARBA00004123"/>
    </source>
</evidence>
<dbReference type="InterPro" id="IPR003316">
    <property type="entry name" value="E2F_WHTH_DNA-bd_dom"/>
</dbReference>
<dbReference type="SUPFAM" id="SSF46785">
    <property type="entry name" value="Winged helix' DNA-binding domain"/>
    <property type="match status" value="1"/>
</dbReference>
<dbReference type="PANTHER" id="PTHR12548:SF9">
    <property type="entry name" value="TRANSCRIPTION FACTOR DP"/>
    <property type="match status" value="1"/>
</dbReference>